<dbReference type="InterPro" id="IPR039420">
    <property type="entry name" value="WalR-like"/>
</dbReference>
<dbReference type="InterPro" id="IPR016032">
    <property type="entry name" value="Sig_transdc_resp-reg_C-effctor"/>
</dbReference>
<evidence type="ECO:0000256" key="4">
    <source>
        <dbReference type="ARBA" id="ARBA00023125"/>
    </source>
</evidence>
<proteinExistence type="predicted"/>
<keyword evidence="3" id="KW-0805">Transcription regulation</keyword>
<feature type="domain" description="Response regulatory" evidence="8">
    <location>
        <begin position="4"/>
        <end position="117"/>
    </location>
</feature>
<dbReference type="STRING" id="1348114.OM33_15040"/>
<gene>
    <name evidence="10" type="ORF">OM33_15040</name>
</gene>
<dbReference type="GO" id="GO:0000976">
    <property type="term" value="F:transcription cis-regulatory region binding"/>
    <property type="evidence" value="ECO:0007669"/>
    <property type="project" value="TreeGrafter"/>
</dbReference>
<dbReference type="EMBL" id="CP009889">
    <property type="protein sequence ID" value="AIY66473.1"/>
    <property type="molecule type" value="Genomic_DNA"/>
</dbReference>
<feature type="DNA-binding region" description="OmpR/PhoB-type" evidence="7">
    <location>
        <begin position="121"/>
        <end position="220"/>
    </location>
</feature>
<evidence type="ECO:0000259" key="8">
    <source>
        <dbReference type="PROSITE" id="PS50110"/>
    </source>
</evidence>
<dbReference type="eggNOG" id="COG0745">
    <property type="taxonomic scope" value="Bacteria"/>
</dbReference>
<dbReference type="GO" id="GO:0032993">
    <property type="term" value="C:protein-DNA complex"/>
    <property type="evidence" value="ECO:0007669"/>
    <property type="project" value="TreeGrafter"/>
</dbReference>
<evidence type="ECO:0000256" key="7">
    <source>
        <dbReference type="PROSITE-ProRule" id="PRU01091"/>
    </source>
</evidence>
<dbReference type="Proteomes" id="UP000030341">
    <property type="component" value="Chromosome 2"/>
</dbReference>
<dbReference type="GO" id="GO:0000156">
    <property type="term" value="F:phosphorelay response regulator activity"/>
    <property type="evidence" value="ECO:0007669"/>
    <property type="project" value="TreeGrafter"/>
</dbReference>
<evidence type="ECO:0000313" key="11">
    <source>
        <dbReference type="Proteomes" id="UP000030341"/>
    </source>
</evidence>
<dbReference type="InterPro" id="IPR001789">
    <property type="entry name" value="Sig_transdc_resp-reg_receiver"/>
</dbReference>
<keyword evidence="1 6" id="KW-0597">Phosphoprotein</keyword>
<feature type="domain" description="OmpR/PhoB-type" evidence="9">
    <location>
        <begin position="121"/>
        <end position="220"/>
    </location>
</feature>
<organism evidence="10 11">
    <name type="scientific">Pseudoalteromonas piratica</name>
    <dbReference type="NCBI Taxonomy" id="1348114"/>
    <lineage>
        <taxon>Bacteria</taxon>
        <taxon>Pseudomonadati</taxon>
        <taxon>Pseudomonadota</taxon>
        <taxon>Gammaproteobacteria</taxon>
        <taxon>Alteromonadales</taxon>
        <taxon>Pseudoalteromonadaceae</taxon>
        <taxon>Pseudoalteromonas</taxon>
    </lineage>
</organism>
<dbReference type="HOGENOM" id="CLU_000445_30_4_6"/>
<dbReference type="InterPro" id="IPR011006">
    <property type="entry name" value="CheY-like_superfamily"/>
</dbReference>
<keyword evidence="2" id="KW-0902">Two-component regulatory system</keyword>
<dbReference type="Pfam" id="PF00072">
    <property type="entry name" value="Response_reg"/>
    <property type="match status" value="1"/>
</dbReference>
<dbReference type="PROSITE" id="PS51755">
    <property type="entry name" value="OMPR_PHOB"/>
    <property type="match status" value="1"/>
</dbReference>
<keyword evidence="11" id="KW-1185">Reference proteome</keyword>
<dbReference type="AlphaFoldDB" id="A0A0A7EIU6"/>
<keyword evidence="5" id="KW-0804">Transcription</keyword>
<dbReference type="PANTHER" id="PTHR48111:SF4">
    <property type="entry name" value="DNA-BINDING DUAL TRANSCRIPTIONAL REGULATOR OMPR"/>
    <property type="match status" value="1"/>
</dbReference>
<dbReference type="CDD" id="cd00383">
    <property type="entry name" value="trans_reg_C"/>
    <property type="match status" value="1"/>
</dbReference>
<dbReference type="PROSITE" id="PS50110">
    <property type="entry name" value="RESPONSE_REGULATORY"/>
    <property type="match status" value="1"/>
</dbReference>
<dbReference type="PANTHER" id="PTHR48111">
    <property type="entry name" value="REGULATOR OF RPOS"/>
    <property type="match status" value="1"/>
</dbReference>
<evidence type="ECO:0000256" key="1">
    <source>
        <dbReference type="ARBA" id="ARBA00022553"/>
    </source>
</evidence>
<evidence type="ECO:0000313" key="10">
    <source>
        <dbReference type="EMBL" id="AIY66473.1"/>
    </source>
</evidence>
<evidence type="ECO:0000256" key="3">
    <source>
        <dbReference type="ARBA" id="ARBA00023015"/>
    </source>
</evidence>
<evidence type="ECO:0000259" key="9">
    <source>
        <dbReference type="PROSITE" id="PS51755"/>
    </source>
</evidence>
<dbReference type="Pfam" id="PF00486">
    <property type="entry name" value="Trans_reg_C"/>
    <property type="match status" value="1"/>
</dbReference>
<dbReference type="OrthoDB" id="9802426at2"/>
<evidence type="ECO:0008006" key="12">
    <source>
        <dbReference type="Google" id="ProtNLM"/>
    </source>
</evidence>
<dbReference type="Gene3D" id="6.10.250.690">
    <property type="match status" value="1"/>
</dbReference>
<reference evidence="10 11" key="1">
    <citation type="submission" date="2014-11" db="EMBL/GenBank/DDBJ databases">
        <title>Complete Genome Sequence of Pseudoalteromonas sp. Strain OCN003 Isolated from Kaneohe Bay, Oahu, Hawaii.</title>
        <authorList>
            <person name="Beurmann S."/>
            <person name="Videau P."/>
            <person name="Ushijima B."/>
            <person name="Smith A.M."/>
            <person name="Aeby G.S."/>
            <person name="Callahan S.M."/>
            <person name="Belcaid M."/>
        </authorList>
    </citation>
    <scope>NUCLEOTIDE SEQUENCE [LARGE SCALE GENOMIC DNA]</scope>
    <source>
        <strain evidence="10 11">OCN003</strain>
    </source>
</reference>
<evidence type="ECO:0000256" key="5">
    <source>
        <dbReference type="ARBA" id="ARBA00023163"/>
    </source>
</evidence>
<dbReference type="Gene3D" id="1.10.10.10">
    <property type="entry name" value="Winged helix-like DNA-binding domain superfamily/Winged helix DNA-binding domain"/>
    <property type="match status" value="1"/>
</dbReference>
<dbReference type="SMART" id="SM00448">
    <property type="entry name" value="REC"/>
    <property type="match status" value="1"/>
</dbReference>
<dbReference type="RefSeq" id="WP_040134718.1">
    <property type="nucleotide sequence ID" value="NZ_CP009889.1"/>
</dbReference>
<evidence type="ECO:0000256" key="6">
    <source>
        <dbReference type="PROSITE-ProRule" id="PRU00169"/>
    </source>
</evidence>
<dbReference type="InterPro" id="IPR001867">
    <property type="entry name" value="OmpR/PhoB-type_DNA-bd"/>
</dbReference>
<dbReference type="GO" id="GO:0005829">
    <property type="term" value="C:cytosol"/>
    <property type="evidence" value="ECO:0007669"/>
    <property type="project" value="TreeGrafter"/>
</dbReference>
<dbReference type="FunFam" id="3.40.50.2300:FF:000001">
    <property type="entry name" value="DNA-binding response regulator PhoB"/>
    <property type="match status" value="1"/>
</dbReference>
<keyword evidence="4 7" id="KW-0238">DNA-binding</keyword>
<name>A0A0A7EIU6_9GAMM</name>
<sequence>MTKKILIVEDDLDIAEDLQDVLEYHGYSAEIESNGLAVKDKVMQFQPDLILLDLMLPGQDGEVCCKQIREFTNVPIIMLTAKVEQADKLSGLSLGADDYVCKPFDMAELMLRIDAVIRRTQGQIQFSQFNINDERKEVSYLGQVVPLSALEYALFALLYNSPERVFSRDQIIDLAYPGFRDITDRAIDSHVKNIRKKFKAHGIASAAISAVYGMGYRFSTATKNK</sequence>
<dbReference type="GO" id="GO:0006355">
    <property type="term" value="P:regulation of DNA-templated transcription"/>
    <property type="evidence" value="ECO:0007669"/>
    <property type="project" value="InterPro"/>
</dbReference>
<dbReference type="SUPFAM" id="SSF52172">
    <property type="entry name" value="CheY-like"/>
    <property type="match status" value="1"/>
</dbReference>
<protein>
    <recommendedName>
        <fullName evidence="12">Transcriptional regulator</fullName>
    </recommendedName>
</protein>
<dbReference type="SMART" id="SM00862">
    <property type="entry name" value="Trans_reg_C"/>
    <property type="match status" value="1"/>
</dbReference>
<dbReference type="Gene3D" id="3.40.50.2300">
    <property type="match status" value="1"/>
</dbReference>
<dbReference type="InterPro" id="IPR036388">
    <property type="entry name" value="WH-like_DNA-bd_sf"/>
</dbReference>
<dbReference type="SUPFAM" id="SSF46894">
    <property type="entry name" value="C-terminal effector domain of the bipartite response regulators"/>
    <property type="match status" value="1"/>
</dbReference>
<evidence type="ECO:0000256" key="2">
    <source>
        <dbReference type="ARBA" id="ARBA00023012"/>
    </source>
</evidence>
<accession>A0A0A7EIU6</accession>
<dbReference type="KEGG" id="pseo:OM33_15040"/>
<feature type="modified residue" description="4-aspartylphosphate" evidence="6">
    <location>
        <position position="53"/>
    </location>
</feature>